<sequence length="166" mass="19116">MVNYQCSVDLISEEVQKSLPEGYHVRPLEIEDYAKGHLDCLAQLTTVGEIKKEDYEARFNYLKDRQDTYASIVIERDDSKKVVASGTLIVERKFIHALGLCGHIEDIVVDKNQRGKRLGLYVIETLKQIGKTMGCYKIILDCNDGNIPFYQKCGFEKKENEMVHYF</sequence>
<evidence type="ECO:0000259" key="9">
    <source>
        <dbReference type="PROSITE" id="PS51186"/>
    </source>
</evidence>
<dbReference type="PROSITE" id="PS51186">
    <property type="entry name" value="GNAT"/>
    <property type="match status" value="1"/>
</dbReference>
<dbReference type="GO" id="GO:0004343">
    <property type="term" value="F:glucosamine 6-phosphate N-acetyltransferase activity"/>
    <property type="evidence" value="ECO:0007669"/>
    <property type="project" value="UniProtKB-UniRule"/>
</dbReference>
<evidence type="ECO:0000256" key="3">
    <source>
        <dbReference type="ARBA" id="ARBA00011738"/>
    </source>
</evidence>
<evidence type="ECO:0000256" key="1">
    <source>
        <dbReference type="ARBA" id="ARBA00004184"/>
    </source>
</evidence>
<reference evidence="10 11" key="2">
    <citation type="submission" date="2016-08" db="EMBL/GenBank/DDBJ databases">
        <title>Pervasive Adenine N6-methylation of Active Genes in Fungi.</title>
        <authorList>
            <consortium name="DOE Joint Genome Institute"/>
            <person name="Mondo S.J."/>
            <person name="Dannebaum R.O."/>
            <person name="Kuo R.C."/>
            <person name="Labutti K."/>
            <person name="Haridas S."/>
            <person name="Kuo A."/>
            <person name="Salamov A."/>
            <person name="Ahrendt S.R."/>
            <person name="Lipzen A."/>
            <person name="Sullivan W."/>
            <person name="Andreopoulos W.B."/>
            <person name="Clum A."/>
            <person name="Lindquist E."/>
            <person name="Daum C."/>
            <person name="Ramamoorthy G.K."/>
            <person name="Gryganskyi A."/>
            <person name="Culley D."/>
            <person name="Magnuson J.K."/>
            <person name="James T.Y."/>
            <person name="O'Malley M.A."/>
            <person name="Stajich J.E."/>
            <person name="Spatafora J.W."/>
            <person name="Visel A."/>
            <person name="Grigoriev I.V."/>
        </authorList>
    </citation>
    <scope>NUCLEOTIDE SEQUENCE [LARGE SCALE GENOMIC DNA]</scope>
    <source>
        <strain evidence="11">finn</strain>
    </source>
</reference>
<comment type="subunit">
    <text evidence="3">Homodimer.</text>
</comment>
<dbReference type="CDD" id="cd04301">
    <property type="entry name" value="NAT_SF"/>
    <property type="match status" value="1"/>
</dbReference>
<protein>
    <recommendedName>
        <fullName evidence="8">Glucosamine 6-phosphate N-acetyltransferase</fullName>
        <ecNumber evidence="8">2.3.1.4</ecNumber>
    </recommendedName>
</protein>
<keyword evidence="4 8" id="KW-0808">Transferase</keyword>
<keyword evidence="11" id="KW-1185">Reference proteome</keyword>
<evidence type="ECO:0000256" key="7">
    <source>
        <dbReference type="ARBA" id="ARBA00023315"/>
    </source>
</evidence>
<dbReference type="AlphaFoldDB" id="A0A1Y1V563"/>
<dbReference type="GO" id="GO:0005789">
    <property type="term" value="C:endoplasmic reticulum membrane"/>
    <property type="evidence" value="ECO:0007669"/>
    <property type="project" value="UniProtKB-SubCell"/>
</dbReference>
<evidence type="ECO:0000256" key="4">
    <source>
        <dbReference type="ARBA" id="ARBA00022679"/>
    </source>
</evidence>
<dbReference type="SUPFAM" id="SSF55729">
    <property type="entry name" value="Acyl-CoA N-acyltransferases (Nat)"/>
    <property type="match status" value="1"/>
</dbReference>
<accession>A0A1Y1V563</accession>
<dbReference type="InterPro" id="IPR016181">
    <property type="entry name" value="Acyl_CoA_acyltransferase"/>
</dbReference>
<evidence type="ECO:0000256" key="5">
    <source>
        <dbReference type="ARBA" id="ARBA00022824"/>
    </source>
</evidence>
<dbReference type="EMBL" id="MCFH01000036">
    <property type="protein sequence ID" value="ORX46226.1"/>
    <property type="molecule type" value="Genomic_DNA"/>
</dbReference>
<comment type="pathway">
    <text evidence="8">Nucleotide-sugar biosynthesis; UDP-N-acetyl-alpha-D-glucosamine biosynthesis; N-acetyl-alpha-D-glucosamine 1-phosphate from alpha-D-glucosamine 6-phosphate (route I): step 1/2.</text>
</comment>
<comment type="subcellular location">
    <subcellularLocation>
        <location evidence="1">Endomembrane system</location>
        <topology evidence="1">Peripheral membrane protein</topology>
    </subcellularLocation>
    <subcellularLocation>
        <location evidence="2">Endoplasmic reticulum membrane</location>
    </subcellularLocation>
</comment>
<gene>
    <name evidence="10" type="ORF">BCR36DRAFT_332233</name>
</gene>
<keyword evidence="7 8" id="KW-0012">Acyltransferase</keyword>
<proteinExistence type="inferred from homology"/>
<keyword evidence="5" id="KW-0256">Endoplasmic reticulum</keyword>
<evidence type="ECO:0000313" key="11">
    <source>
        <dbReference type="Proteomes" id="UP000193719"/>
    </source>
</evidence>
<keyword evidence="6" id="KW-0472">Membrane</keyword>
<evidence type="ECO:0000313" key="10">
    <source>
        <dbReference type="EMBL" id="ORX46226.1"/>
    </source>
</evidence>
<evidence type="ECO:0000256" key="8">
    <source>
        <dbReference type="RuleBase" id="RU365086"/>
    </source>
</evidence>
<name>A0A1Y1V563_9FUNG</name>
<dbReference type="InterPro" id="IPR039143">
    <property type="entry name" value="GNPNAT1-like"/>
</dbReference>
<dbReference type="Gene3D" id="3.40.630.30">
    <property type="match status" value="1"/>
</dbReference>
<dbReference type="PANTHER" id="PTHR13355:SF11">
    <property type="entry name" value="GLUCOSAMINE 6-PHOSPHATE N-ACETYLTRANSFERASE"/>
    <property type="match status" value="1"/>
</dbReference>
<comment type="similarity">
    <text evidence="8">Belongs to the acetyltransferase family. GNA1 subfamily.</text>
</comment>
<dbReference type="GO" id="GO:0006048">
    <property type="term" value="P:UDP-N-acetylglucosamine biosynthetic process"/>
    <property type="evidence" value="ECO:0007669"/>
    <property type="project" value="UniProtKB-UniRule"/>
</dbReference>
<dbReference type="OrthoDB" id="10039976at2759"/>
<dbReference type="Pfam" id="PF00583">
    <property type="entry name" value="Acetyltransf_1"/>
    <property type="match status" value="1"/>
</dbReference>
<dbReference type="STRING" id="1754191.A0A1Y1V563"/>
<reference evidence="10 11" key="1">
    <citation type="submission" date="2016-08" db="EMBL/GenBank/DDBJ databases">
        <title>Genomes of anaerobic fungi encode conserved fungal cellulosomes for biomass hydrolysis.</title>
        <authorList>
            <consortium name="DOE Joint Genome Institute"/>
            <person name="Haitjema C.H."/>
            <person name="Gilmore S.P."/>
            <person name="Henske J.K."/>
            <person name="Solomon K.V."/>
            <person name="De Groot R."/>
            <person name="Kuo A."/>
            <person name="Mondo S.J."/>
            <person name="Salamov A.A."/>
            <person name="Labutti K."/>
            <person name="Zhao Z."/>
            <person name="Chiniquy J."/>
            <person name="Barry K."/>
            <person name="Brewer H.M."/>
            <person name="Purvine S.O."/>
            <person name="Wright A.T."/>
            <person name="Boxma B."/>
            <person name="Van Alen T."/>
            <person name="Hackstein J.H."/>
            <person name="Baker S.E."/>
            <person name="Grigoriev I.V."/>
            <person name="O'Malley M.A."/>
        </authorList>
    </citation>
    <scope>NUCLEOTIDE SEQUENCE [LARGE SCALE GENOMIC DNA]</scope>
    <source>
        <strain evidence="11">finn</strain>
    </source>
</reference>
<dbReference type="InterPro" id="IPR000182">
    <property type="entry name" value="GNAT_dom"/>
</dbReference>
<evidence type="ECO:0000256" key="2">
    <source>
        <dbReference type="ARBA" id="ARBA00004586"/>
    </source>
</evidence>
<organism evidence="10 11">
    <name type="scientific">Piromyces finnis</name>
    <dbReference type="NCBI Taxonomy" id="1754191"/>
    <lineage>
        <taxon>Eukaryota</taxon>
        <taxon>Fungi</taxon>
        <taxon>Fungi incertae sedis</taxon>
        <taxon>Chytridiomycota</taxon>
        <taxon>Chytridiomycota incertae sedis</taxon>
        <taxon>Neocallimastigomycetes</taxon>
        <taxon>Neocallimastigales</taxon>
        <taxon>Neocallimastigaceae</taxon>
        <taxon>Piromyces</taxon>
    </lineage>
</organism>
<comment type="caution">
    <text evidence="10">The sequence shown here is derived from an EMBL/GenBank/DDBJ whole genome shotgun (WGS) entry which is preliminary data.</text>
</comment>
<dbReference type="Proteomes" id="UP000193719">
    <property type="component" value="Unassembled WGS sequence"/>
</dbReference>
<comment type="catalytic activity">
    <reaction evidence="8">
        <text>D-glucosamine 6-phosphate + acetyl-CoA = N-acetyl-D-glucosamine 6-phosphate + CoA + H(+)</text>
        <dbReference type="Rhea" id="RHEA:10292"/>
        <dbReference type="ChEBI" id="CHEBI:15378"/>
        <dbReference type="ChEBI" id="CHEBI:57287"/>
        <dbReference type="ChEBI" id="CHEBI:57288"/>
        <dbReference type="ChEBI" id="CHEBI:57513"/>
        <dbReference type="ChEBI" id="CHEBI:58725"/>
        <dbReference type="EC" id="2.3.1.4"/>
    </reaction>
</comment>
<dbReference type="PANTHER" id="PTHR13355">
    <property type="entry name" value="GLUCOSAMINE 6-PHOSPHATE N-ACETYLTRANSFERASE"/>
    <property type="match status" value="1"/>
</dbReference>
<dbReference type="EC" id="2.3.1.4" evidence="8"/>
<evidence type="ECO:0000256" key="6">
    <source>
        <dbReference type="ARBA" id="ARBA00023136"/>
    </source>
</evidence>
<feature type="domain" description="N-acetyltransferase" evidence="9">
    <location>
        <begin position="28"/>
        <end position="166"/>
    </location>
</feature>
<dbReference type="UniPathway" id="UPA00113">
    <property type="reaction ID" value="UER00529"/>
</dbReference>
<dbReference type="FunFam" id="3.40.630.30:FF:000048">
    <property type="entry name" value="Glucosamine 6-phosphate N-acetyltransferase"/>
    <property type="match status" value="1"/>
</dbReference>